<dbReference type="STRING" id="150146.SAMN05443667_113139"/>
<dbReference type="AlphaFoldDB" id="A0A1H4FI44"/>
<sequence length="45" mass="5282">MVQINLKFKNNDWILLDLVKEDNKTIAKKTATKTGFEPADYLIHY</sequence>
<proteinExistence type="predicted"/>
<gene>
    <name evidence="1" type="ORF">SAMN05443667_113139</name>
</gene>
<name>A0A1H4FI44_9FLAO</name>
<protein>
    <submittedName>
        <fullName evidence="1">Uncharacterized protein</fullName>
    </submittedName>
</protein>
<reference evidence="2" key="1">
    <citation type="submission" date="2016-10" db="EMBL/GenBank/DDBJ databases">
        <authorList>
            <person name="Varghese N."/>
            <person name="Submissions S."/>
        </authorList>
    </citation>
    <scope>NUCLEOTIDE SEQUENCE [LARGE SCALE GENOMIC DNA]</scope>
    <source>
        <strain evidence="2">DSM 22376</strain>
    </source>
</reference>
<evidence type="ECO:0000313" key="1">
    <source>
        <dbReference type="EMBL" id="SEA97053.1"/>
    </source>
</evidence>
<keyword evidence="2" id="KW-1185">Reference proteome</keyword>
<organism evidence="1 2">
    <name type="scientific">Flavobacterium gillisiae</name>
    <dbReference type="NCBI Taxonomy" id="150146"/>
    <lineage>
        <taxon>Bacteria</taxon>
        <taxon>Pseudomonadati</taxon>
        <taxon>Bacteroidota</taxon>
        <taxon>Flavobacteriia</taxon>
        <taxon>Flavobacteriales</taxon>
        <taxon>Flavobacteriaceae</taxon>
        <taxon>Flavobacterium</taxon>
    </lineage>
</organism>
<evidence type="ECO:0000313" key="2">
    <source>
        <dbReference type="Proteomes" id="UP000198951"/>
    </source>
</evidence>
<dbReference type="Proteomes" id="UP000198951">
    <property type="component" value="Unassembled WGS sequence"/>
</dbReference>
<accession>A0A1H4FI44</accession>
<dbReference type="EMBL" id="FNRD01000013">
    <property type="protein sequence ID" value="SEA97053.1"/>
    <property type="molecule type" value="Genomic_DNA"/>
</dbReference>